<sequence length="539" mass="60381">MIALRSEILKHPLEWTHMSRFASLYHPYKSWITPDHDFILCVLISKFPEPFLHAFLHRAPRKAKYSSNPLVHTVQLDKVDHARTLLLYGVDVNSVGWDIEDSEGLRRSLKLPLEAALQRENSVLLDLFLKEGSAMVSRKVYSTIFDGQHCDYPPQFVSSLLQADDFVEWAAEVHDTRLLRALNRDRYRQRQVTEEDLLVMIRRLVQIERSTSPLGSSEHILLIVALAASGGHLTLLEYLFSINAPMPSGIFFTEKTAPFVHNLALQGLNVRAVAAKGDTTLHQVLGRCTGDSRCWTERILTNVLTFSREVIAVVNAGATGRKIGDLEVPLVLSQLEKIVLASGALLQATHISFWDNSAIDYRSRRWLSGKEPKACLEILQHMVRLARVDMIEESVVNSEGSNHGDELAYPLPPQDKINDVVALFNEQQSHFRFLLALDLDEIDSPLRSRSEAVAIPDVAEDAQDTSGTRAATGPTSDRNERPQVSNEAQDIEIERSYRHQESIDEIDVIFVGQTGVGKSSLINMIRGIPDHSAAAAKSH</sequence>
<evidence type="ECO:0000313" key="2">
    <source>
        <dbReference type="EMBL" id="KAG6374511.1"/>
    </source>
</evidence>
<feature type="compositionally biased region" description="Polar residues" evidence="1">
    <location>
        <begin position="464"/>
        <end position="488"/>
    </location>
</feature>
<protein>
    <submittedName>
        <fullName evidence="2">Uncharacterized protein</fullName>
    </submittedName>
</protein>
<gene>
    <name evidence="2" type="ORF">JVT61DRAFT_4555</name>
</gene>
<dbReference type="OrthoDB" id="10500483at2759"/>
<accession>A0A8I3A953</accession>
<evidence type="ECO:0000256" key="1">
    <source>
        <dbReference type="SAM" id="MobiDB-lite"/>
    </source>
</evidence>
<dbReference type="Proteomes" id="UP000683000">
    <property type="component" value="Unassembled WGS sequence"/>
</dbReference>
<organism evidence="2 3">
    <name type="scientific">Boletus reticuloceps</name>
    <dbReference type="NCBI Taxonomy" id="495285"/>
    <lineage>
        <taxon>Eukaryota</taxon>
        <taxon>Fungi</taxon>
        <taxon>Dikarya</taxon>
        <taxon>Basidiomycota</taxon>
        <taxon>Agaricomycotina</taxon>
        <taxon>Agaricomycetes</taxon>
        <taxon>Agaricomycetidae</taxon>
        <taxon>Boletales</taxon>
        <taxon>Boletineae</taxon>
        <taxon>Boletaceae</taxon>
        <taxon>Boletoideae</taxon>
        <taxon>Boletus</taxon>
    </lineage>
</organism>
<proteinExistence type="predicted"/>
<keyword evidence="3" id="KW-1185">Reference proteome</keyword>
<name>A0A8I3A953_9AGAM</name>
<comment type="caution">
    <text evidence="2">The sequence shown here is derived from an EMBL/GenBank/DDBJ whole genome shotgun (WGS) entry which is preliminary data.</text>
</comment>
<dbReference type="EMBL" id="JAGFBS010000018">
    <property type="protein sequence ID" value="KAG6374511.1"/>
    <property type="molecule type" value="Genomic_DNA"/>
</dbReference>
<dbReference type="SUPFAM" id="SSF52540">
    <property type="entry name" value="P-loop containing nucleoside triphosphate hydrolases"/>
    <property type="match status" value="1"/>
</dbReference>
<evidence type="ECO:0000313" key="3">
    <source>
        <dbReference type="Proteomes" id="UP000683000"/>
    </source>
</evidence>
<dbReference type="InterPro" id="IPR027417">
    <property type="entry name" value="P-loop_NTPase"/>
</dbReference>
<dbReference type="Gene3D" id="3.40.50.300">
    <property type="entry name" value="P-loop containing nucleotide triphosphate hydrolases"/>
    <property type="match status" value="1"/>
</dbReference>
<dbReference type="AlphaFoldDB" id="A0A8I3A953"/>
<feature type="region of interest" description="Disordered" evidence="1">
    <location>
        <begin position="453"/>
        <end position="490"/>
    </location>
</feature>
<reference evidence="2" key="1">
    <citation type="submission" date="2021-03" db="EMBL/GenBank/DDBJ databases">
        <title>Evolutionary innovations through gain and loss of genes in the ectomycorrhizal Boletales.</title>
        <authorList>
            <person name="Wu G."/>
            <person name="Miyauchi S."/>
            <person name="Morin E."/>
            <person name="Yang Z.-L."/>
            <person name="Xu J."/>
            <person name="Martin F.M."/>
        </authorList>
    </citation>
    <scope>NUCLEOTIDE SEQUENCE</scope>
    <source>
        <strain evidence="2">BR01</strain>
    </source>
</reference>